<name>A0AA47M472_MERPO</name>
<keyword evidence="1" id="KW-0812">Transmembrane</keyword>
<dbReference type="PANTHER" id="PTHR31025:SF27">
    <property type="entry name" value="SI:CH211-193K19.2-RELATED"/>
    <property type="match status" value="1"/>
</dbReference>
<protein>
    <submittedName>
        <fullName evidence="2">Uncharacterized protein</fullName>
    </submittedName>
</protein>
<evidence type="ECO:0000256" key="1">
    <source>
        <dbReference type="SAM" id="Phobius"/>
    </source>
</evidence>
<proteinExistence type="predicted"/>
<keyword evidence="3" id="KW-1185">Reference proteome</keyword>
<feature type="transmembrane region" description="Helical" evidence="1">
    <location>
        <begin position="167"/>
        <end position="188"/>
    </location>
</feature>
<keyword evidence="1" id="KW-0472">Membrane</keyword>
<organism evidence="2 3">
    <name type="scientific">Merluccius polli</name>
    <name type="common">Benguela hake</name>
    <name type="synonym">Merluccius cadenati</name>
    <dbReference type="NCBI Taxonomy" id="89951"/>
    <lineage>
        <taxon>Eukaryota</taxon>
        <taxon>Metazoa</taxon>
        <taxon>Chordata</taxon>
        <taxon>Craniata</taxon>
        <taxon>Vertebrata</taxon>
        <taxon>Euteleostomi</taxon>
        <taxon>Actinopterygii</taxon>
        <taxon>Neopterygii</taxon>
        <taxon>Teleostei</taxon>
        <taxon>Neoteleostei</taxon>
        <taxon>Acanthomorphata</taxon>
        <taxon>Zeiogadaria</taxon>
        <taxon>Gadariae</taxon>
        <taxon>Gadiformes</taxon>
        <taxon>Gadoidei</taxon>
        <taxon>Merlucciidae</taxon>
        <taxon>Merluccius</taxon>
    </lineage>
</organism>
<sequence length="228" mass="26547">MSIHRLPMYKAKMEKTFSHRRLKIVEERPMIGVFKDRWPALFQESGVNEEFLWITTKPLQTKFLAQLDHFSEKLFQMFESKGGVKGQKIKRILAIKDERDDINIRRECVLKSLIIYLNEDPDSLFKEFLPSAAEDAENIVDTVMGIHTVRQFEEPDDIGVVIEGVKVLNNVGSATMAFIMLFGLIYALDLSFPDNLKYTFEFVQKILMNLDGHRLNTKIQQLKIKLFM</sequence>
<evidence type="ECO:0000313" key="2">
    <source>
        <dbReference type="EMBL" id="KAK0133335.1"/>
    </source>
</evidence>
<evidence type="ECO:0000313" key="3">
    <source>
        <dbReference type="Proteomes" id="UP001174136"/>
    </source>
</evidence>
<accession>A0AA47M472</accession>
<reference evidence="2" key="1">
    <citation type="journal article" date="2023" name="Front. Mar. Sci.">
        <title>A new Merluccius polli reference genome to investigate the effects of global change in West African waters.</title>
        <authorList>
            <person name="Mateo J.L."/>
            <person name="Blanco-Fernandez C."/>
            <person name="Garcia-Vazquez E."/>
            <person name="Machado-Schiaffino G."/>
        </authorList>
    </citation>
    <scope>NUCLEOTIDE SEQUENCE</scope>
    <source>
        <strain evidence="2">C29</strain>
        <tissue evidence="2">Fin</tissue>
    </source>
</reference>
<dbReference type="Proteomes" id="UP001174136">
    <property type="component" value="Unassembled WGS sequence"/>
</dbReference>
<dbReference type="PANTHER" id="PTHR31025">
    <property type="entry name" value="SI:CH211-196P9.1-RELATED"/>
    <property type="match status" value="1"/>
</dbReference>
<dbReference type="AlphaFoldDB" id="A0AA47M472"/>
<keyword evidence="1" id="KW-1133">Transmembrane helix</keyword>
<dbReference type="EMBL" id="JAOPHQ010005994">
    <property type="protein sequence ID" value="KAK0133335.1"/>
    <property type="molecule type" value="Genomic_DNA"/>
</dbReference>
<comment type="caution">
    <text evidence="2">The sequence shown here is derived from an EMBL/GenBank/DDBJ whole genome shotgun (WGS) entry which is preliminary data.</text>
</comment>
<gene>
    <name evidence="2" type="ORF">N1851_031153</name>
</gene>